<evidence type="ECO:0000256" key="14">
    <source>
        <dbReference type="ARBA" id="ARBA00023125"/>
    </source>
</evidence>
<dbReference type="GO" id="GO:0003684">
    <property type="term" value="F:damaged DNA binding"/>
    <property type="evidence" value="ECO:0007669"/>
    <property type="project" value="InterPro"/>
</dbReference>
<protein>
    <recommendedName>
        <fullName evidence="4">DNA-directed DNA polymerase</fullName>
        <ecNumber evidence="4">2.7.7.7</ecNumber>
    </recommendedName>
</protein>
<evidence type="ECO:0000256" key="2">
    <source>
        <dbReference type="ARBA" id="ARBA00004496"/>
    </source>
</evidence>
<dbReference type="GO" id="GO:0046872">
    <property type="term" value="F:metal ion binding"/>
    <property type="evidence" value="ECO:0007669"/>
    <property type="project" value="UniProtKB-KW"/>
</dbReference>
<dbReference type="Gene3D" id="3.30.70.270">
    <property type="match status" value="1"/>
</dbReference>
<keyword evidence="11" id="KW-0227">DNA damage</keyword>
<keyword evidence="6" id="KW-0963">Cytoplasm</keyword>
<dbReference type="GO" id="GO:0042276">
    <property type="term" value="P:error-prone translesion synthesis"/>
    <property type="evidence" value="ECO:0007669"/>
    <property type="project" value="TreeGrafter"/>
</dbReference>
<dbReference type="GO" id="GO:0005829">
    <property type="term" value="C:cytosol"/>
    <property type="evidence" value="ECO:0007669"/>
    <property type="project" value="TreeGrafter"/>
</dbReference>
<evidence type="ECO:0000256" key="7">
    <source>
        <dbReference type="ARBA" id="ARBA00022679"/>
    </source>
</evidence>
<dbReference type="PANTHER" id="PTHR11076">
    <property type="entry name" value="DNA REPAIR POLYMERASE UMUC / TRANSFERASE FAMILY MEMBER"/>
    <property type="match status" value="1"/>
</dbReference>
<evidence type="ECO:0000256" key="8">
    <source>
        <dbReference type="ARBA" id="ARBA00022695"/>
    </source>
</evidence>
<evidence type="ECO:0000256" key="15">
    <source>
        <dbReference type="ARBA" id="ARBA00023204"/>
    </source>
</evidence>
<dbReference type="InterPro" id="IPR022880">
    <property type="entry name" value="DNApol_IV"/>
</dbReference>
<evidence type="ECO:0000256" key="9">
    <source>
        <dbReference type="ARBA" id="ARBA00022705"/>
    </source>
</evidence>
<dbReference type="NCBIfam" id="NF002677">
    <property type="entry name" value="PRK02406.1"/>
    <property type="match status" value="1"/>
</dbReference>
<evidence type="ECO:0000256" key="4">
    <source>
        <dbReference type="ARBA" id="ARBA00012417"/>
    </source>
</evidence>
<keyword evidence="10" id="KW-0479">Metal-binding</keyword>
<feature type="domain" description="UmuC" evidence="17">
    <location>
        <begin position="7"/>
        <end position="186"/>
    </location>
</feature>
<dbReference type="AlphaFoldDB" id="A0A1J5QR81"/>
<dbReference type="CDD" id="cd03586">
    <property type="entry name" value="PolY_Pol_IV_kappa"/>
    <property type="match status" value="1"/>
</dbReference>
<gene>
    <name evidence="18" type="primary">dinB_15</name>
    <name evidence="18" type="ORF">GALL_398480</name>
</gene>
<comment type="subcellular location">
    <subcellularLocation>
        <location evidence="2">Cytoplasm</location>
    </subcellularLocation>
</comment>
<dbReference type="GO" id="GO:0009432">
    <property type="term" value="P:SOS response"/>
    <property type="evidence" value="ECO:0007669"/>
    <property type="project" value="TreeGrafter"/>
</dbReference>
<keyword evidence="7 18" id="KW-0808">Transferase</keyword>
<dbReference type="EC" id="2.7.7.7" evidence="4"/>
<dbReference type="InterPro" id="IPR050116">
    <property type="entry name" value="DNA_polymerase-Y"/>
</dbReference>
<dbReference type="PROSITE" id="PS50173">
    <property type="entry name" value="UMUC"/>
    <property type="match status" value="1"/>
</dbReference>
<evidence type="ECO:0000256" key="1">
    <source>
        <dbReference type="ARBA" id="ARBA00001946"/>
    </source>
</evidence>
<keyword evidence="12" id="KW-0460">Magnesium</keyword>
<evidence type="ECO:0000259" key="17">
    <source>
        <dbReference type="PROSITE" id="PS50173"/>
    </source>
</evidence>
<keyword evidence="13" id="KW-0239">DNA-directed DNA polymerase</keyword>
<dbReference type="InterPro" id="IPR017961">
    <property type="entry name" value="DNA_pol_Y-fam_little_finger"/>
</dbReference>
<dbReference type="Pfam" id="PF21999">
    <property type="entry name" value="IMS_HHH_1"/>
    <property type="match status" value="1"/>
</dbReference>
<evidence type="ECO:0000256" key="5">
    <source>
        <dbReference type="ARBA" id="ARBA00022457"/>
    </source>
</evidence>
<keyword evidence="8 18" id="KW-0548">Nucleotidyltransferase</keyword>
<dbReference type="Gene3D" id="1.10.150.20">
    <property type="entry name" value="5' to 3' exonuclease, C-terminal subdomain"/>
    <property type="match status" value="1"/>
</dbReference>
<dbReference type="Gene3D" id="3.30.1490.100">
    <property type="entry name" value="DNA polymerase, Y-family, little finger domain"/>
    <property type="match status" value="1"/>
</dbReference>
<dbReference type="GO" id="GO:0006260">
    <property type="term" value="P:DNA replication"/>
    <property type="evidence" value="ECO:0007669"/>
    <property type="project" value="UniProtKB-KW"/>
</dbReference>
<dbReference type="InterPro" id="IPR001126">
    <property type="entry name" value="UmuC"/>
</dbReference>
<evidence type="ECO:0000256" key="16">
    <source>
        <dbReference type="ARBA" id="ARBA00049244"/>
    </source>
</evidence>
<evidence type="ECO:0000256" key="3">
    <source>
        <dbReference type="ARBA" id="ARBA00010945"/>
    </source>
</evidence>
<dbReference type="InterPro" id="IPR043502">
    <property type="entry name" value="DNA/RNA_pol_sf"/>
</dbReference>
<keyword evidence="5" id="KW-0515">Mutator protein</keyword>
<evidence type="ECO:0000313" key="18">
    <source>
        <dbReference type="EMBL" id="OIQ78445.1"/>
    </source>
</evidence>
<proteinExistence type="inferred from homology"/>
<comment type="cofactor">
    <cofactor evidence="1">
        <name>Mg(2+)</name>
        <dbReference type="ChEBI" id="CHEBI:18420"/>
    </cofactor>
</comment>
<dbReference type="NCBIfam" id="NF003015">
    <property type="entry name" value="PRK03858.1"/>
    <property type="match status" value="1"/>
</dbReference>
<dbReference type="GO" id="GO:0003887">
    <property type="term" value="F:DNA-directed DNA polymerase activity"/>
    <property type="evidence" value="ECO:0007669"/>
    <property type="project" value="UniProtKB-KW"/>
</dbReference>
<dbReference type="Pfam" id="PF11799">
    <property type="entry name" value="IMS_C"/>
    <property type="match status" value="1"/>
</dbReference>
<evidence type="ECO:0000256" key="12">
    <source>
        <dbReference type="ARBA" id="ARBA00022842"/>
    </source>
</evidence>
<dbReference type="PANTHER" id="PTHR11076:SF33">
    <property type="entry name" value="DNA POLYMERASE KAPPA"/>
    <property type="match status" value="1"/>
</dbReference>
<keyword evidence="14" id="KW-0238">DNA-binding</keyword>
<keyword evidence="9" id="KW-0235">DNA replication</keyword>
<dbReference type="HAMAP" id="MF_01113">
    <property type="entry name" value="DNApol_IV"/>
    <property type="match status" value="1"/>
</dbReference>
<comment type="caution">
    <text evidence="18">The sequence shown here is derived from an EMBL/GenBank/DDBJ whole genome shotgun (WGS) entry which is preliminary data.</text>
</comment>
<keyword evidence="15" id="KW-0234">DNA repair</keyword>
<dbReference type="FunFam" id="3.30.1490.100:FF:000004">
    <property type="entry name" value="DNA polymerase IV"/>
    <property type="match status" value="1"/>
</dbReference>
<dbReference type="SUPFAM" id="SSF56672">
    <property type="entry name" value="DNA/RNA polymerases"/>
    <property type="match status" value="1"/>
</dbReference>
<evidence type="ECO:0000256" key="11">
    <source>
        <dbReference type="ARBA" id="ARBA00022763"/>
    </source>
</evidence>
<evidence type="ECO:0000256" key="6">
    <source>
        <dbReference type="ARBA" id="ARBA00022490"/>
    </source>
</evidence>
<comment type="similarity">
    <text evidence="3">Belongs to the DNA polymerase type-Y family.</text>
</comment>
<sequence>MRENPTILHVDMDAFYASVSMIDRPELKGKPVVVGAGPRSVVLSASYEARALGIHAAMPVGMARRLAPKATFLEPEHERYAEVSDAVMEIFSSFTPLVEPLSLDEAFLDVEGSRKLLGSPVEIARRIRDRVADEQRITCSVGLATTKFVAKLASGHCKPDGMLVIEKLQTISFLHPLPVNALWGVGAKTEEVLKRLGLLTISDIAHTPVETLERALGKAQGRHLYELAWGRDERGVIPNETEKSIGNEETFARDIDDPEIILREILRLSERSAHRLRLRDLKGRTISIKVKFADFTQLTRSRTLNESTNLTQEIYAVAKSLYEGLNLDRARIRLVGVRIEGLIAKDEVATQMILGAPDHGWSDAESAVDKASARFGHGALRPARLVKPAE</sequence>
<dbReference type="SUPFAM" id="SSF100879">
    <property type="entry name" value="Lesion bypass DNA polymerase (Y-family), little finger domain"/>
    <property type="match status" value="1"/>
</dbReference>
<dbReference type="InterPro" id="IPR036775">
    <property type="entry name" value="DNA_pol_Y-fam_lit_finger_sf"/>
</dbReference>
<dbReference type="GO" id="GO:0006281">
    <property type="term" value="P:DNA repair"/>
    <property type="evidence" value="ECO:0007669"/>
    <property type="project" value="UniProtKB-KW"/>
</dbReference>
<name>A0A1J5QR81_9ZZZZ</name>
<organism evidence="18">
    <name type="scientific">mine drainage metagenome</name>
    <dbReference type="NCBI Taxonomy" id="410659"/>
    <lineage>
        <taxon>unclassified sequences</taxon>
        <taxon>metagenomes</taxon>
        <taxon>ecological metagenomes</taxon>
    </lineage>
</organism>
<dbReference type="Pfam" id="PF00817">
    <property type="entry name" value="IMS"/>
    <property type="match status" value="1"/>
</dbReference>
<dbReference type="EMBL" id="MLJW01001397">
    <property type="protein sequence ID" value="OIQ78445.1"/>
    <property type="molecule type" value="Genomic_DNA"/>
</dbReference>
<evidence type="ECO:0000256" key="10">
    <source>
        <dbReference type="ARBA" id="ARBA00022723"/>
    </source>
</evidence>
<evidence type="ECO:0000256" key="13">
    <source>
        <dbReference type="ARBA" id="ARBA00022932"/>
    </source>
</evidence>
<reference evidence="18" key="1">
    <citation type="submission" date="2016-10" db="EMBL/GenBank/DDBJ databases">
        <title>Sequence of Gallionella enrichment culture.</title>
        <authorList>
            <person name="Poehlein A."/>
            <person name="Muehling M."/>
            <person name="Daniel R."/>
        </authorList>
    </citation>
    <scope>NUCLEOTIDE SEQUENCE</scope>
</reference>
<dbReference type="InterPro" id="IPR043128">
    <property type="entry name" value="Rev_trsase/Diguanyl_cyclase"/>
</dbReference>
<dbReference type="InterPro" id="IPR053848">
    <property type="entry name" value="IMS_HHH_1"/>
</dbReference>
<accession>A0A1J5QR81</accession>
<dbReference type="Gene3D" id="3.40.1170.60">
    <property type="match status" value="1"/>
</dbReference>
<comment type="catalytic activity">
    <reaction evidence="16">
        <text>DNA(n) + a 2'-deoxyribonucleoside 5'-triphosphate = DNA(n+1) + diphosphate</text>
        <dbReference type="Rhea" id="RHEA:22508"/>
        <dbReference type="Rhea" id="RHEA-COMP:17339"/>
        <dbReference type="Rhea" id="RHEA-COMP:17340"/>
        <dbReference type="ChEBI" id="CHEBI:33019"/>
        <dbReference type="ChEBI" id="CHEBI:61560"/>
        <dbReference type="ChEBI" id="CHEBI:173112"/>
        <dbReference type="EC" id="2.7.7.7"/>
    </reaction>
</comment>